<dbReference type="Pfam" id="PF20254">
    <property type="entry name" value="DMFA2_C"/>
    <property type="match status" value="1"/>
</dbReference>
<feature type="domain" description="SbsA Ig-like" evidence="2">
    <location>
        <begin position="823"/>
        <end position="921"/>
    </location>
</feature>
<evidence type="ECO:0000259" key="4">
    <source>
        <dbReference type="Pfam" id="PF20254"/>
    </source>
</evidence>
<sequence>MTSAPGILPRWIVRRWVPALVLALLASMFSMAVDPSWLPPARAAGPCDAPVVSKVACENTQPGSPASEWRVTGAGDSTIQGYATSMSVNVGQTVTFKVKTTASAYRIDIYRLGYYQGLGARKVAANILPSVPLPQNQPNCATFSATGLIDCGNWGVSASWPVPAAAVSGVYLARLVRTDNSGASVIPFVVRDDAAKSAVLFQTSDTTWQAYNNYGGNSLYVCTVSCPPGNPLAYKAAFKVSYNRPFSTAADAQGQNWLMYAEYPMIRFMEANGYDVSYMSGLDTATRAPLLLNHKSFLSVGHDEYWSAEQRANVEAARDAGVHLAFFSGNEIFWKTRWEASSDGTNTAGRTLVSYKDTHFNAPTDPVSWTGTWRDPRYGTAGGGGNPENGLTGQYFVVNAGTTDIVVPAAYKQLRLWRGTSIPGLAAGSSVTLGAGLGTLGYEWDVDADNGFRPPGTFRLSETTSTTAEVFTDYGSSVQQGGTATHNLTIYKARSGALVFGAGTIQWSWGLDGYTTGKSVDRNMQQATVNLLADMGTQPVTLLAGLSAAQPSVDSTAPTSRVTVPAAGATVADGTVVTVSGTASDSGGVVAGVEVSTDGGTTWRRANGTSNWTYSWTAHGSPTSVLRSRAVDDSGNLESPSAGVTTNVSCPCSLTGVNRLPAVADSGDTAAIEVGAKFYSDVAGTVNSIRFYKSARNTGTHTGSIWSAAGQRLATATFTNESASGWQTVALSPPLAISANTPYVVSYYAPSGRYSQDVGYFYNNPSPLGSVNPVDSAPLHFPRSLPGSPNGLYRYGASSFPNQAYDAEYYWVDLTFTPSGAMQPAVSSVSPINNATDVTPGAKPSVTFNQAVTGSSVVFTLKNSTGTTVAGSVSHDAATNTSTFTPASALAYSTAYTATVSGATNSAGQSMAEPYTWTFTTAAPPPAPAVSSVSPAGNATAVPVDTKPAATFNQPVTGSSITFALKDAANNNVLGSMAYDGATNTATFTPSGLLQYDIRYTATVSGAANSTGQTMAGAYAWTFTTAPSPGSCPCSVFGPTDVPAVTSENDPNAVELGMKFRSDVAGSVTGVRFYKGTANTGIHTGRLWSSTGTQLASVTFENESASGWQQANFTSPVNITANTTYVVSYHAPNGYYSADLRFFDSPRDKAPLHGLASGTDGPNGVYRYGASSFPNQTYNATNYWVDVVFSAASTSSAPRVTSVVPVDSSTGVDVNVKPSATFDQPVTASSVAFSLRDPGNSVVAGSVAYDAGTNTVSFTPSAALAYNTTYTATVSGAMNSSGQAMAGPHSWTFATTAAPLLPAVVSSSPPSNATAVSVSAKPAATFNQDITASSLVFSLKDGANTAVQGSVAYDAASRTATFSPGGPLAFGAAYTATVSGATNASGQAMSTPYSWSFTTEAAQAACPCSVFSPTSIPGTVNTIDSNAVEVGMKFRSDKAGTVTGVRFYKGSSNTGTHTGHLWSSTGSLLASVTFGTETASGWQQALFSSPVPIAANTTYVVSYFAPEGFYSSDSGYFNSSADNAPLHGLASGVDGPNGVYRYGASAFPTDSYNNTNYWVDVVLATGSADAGPAVAAVSPANSATGISELVKPTATFNQSVTPSTIAFSLRNAAGTDVPGTVGYDAGTNTATFSPSGRLDYSTAYTATVSGATNASGASMSAPFSWTFTTKAPPAACPCSVFSPASVPATPNTNDRKATEVGMKFRSDVDGTIAGVRFFKGSSNTGTHVGHLWTATGTLLATVTFANESSSGWQQALFSTPVPITANTTYVVSYYAPVGFYSSSRDYFNSTGVDNAPLHALANGVDGPNGVYLYGASGFPTNSWRSTNYWVDVVFNRS</sequence>
<evidence type="ECO:0000313" key="6">
    <source>
        <dbReference type="Proteomes" id="UP000273159"/>
    </source>
</evidence>
<dbReference type="RefSeq" id="WP_120692849.1">
    <property type="nucleotide sequence ID" value="NZ_RBNH01000012.1"/>
</dbReference>
<feature type="domain" description="DUF4082" evidence="3">
    <location>
        <begin position="660"/>
        <end position="812"/>
    </location>
</feature>
<comment type="caution">
    <text evidence="5">The sequence shown here is derived from an EMBL/GenBank/DDBJ whole genome shotgun (WGS) entry which is preliminary data.</text>
</comment>
<evidence type="ECO:0000256" key="1">
    <source>
        <dbReference type="ARBA" id="ARBA00022729"/>
    </source>
</evidence>
<evidence type="ECO:0000259" key="2">
    <source>
        <dbReference type="Pfam" id="PF13205"/>
    </source>
</evidence>
<dbReference type="EMBL" id="RBNH01000012">
    <property type="protein sequence ID" value="RKO22586.1"/>
    <property type="molecule type" value="Genomic_DNA"/>
</dbReference>
<feature type="domain" description="DUF4082" evidence="3">
    <location>
        <begin position="1685"/>
        <end position="1830"/>
    </location>
</feature>
<proteinExistence type="predicted"/>
<dbReference type="InterPro" id="IPR014756">
    <property type="entry name" value="Ig_E-set"/>
</dbReference>
<accession>A0A3B0F6S3</accession>
<gene>
    <name evidence="5" type="ORF">D7Z96_13555</name>
</gene>
<feature type="domain" description="SbsA Ig-like" evidence="2">
    <location>
        <begin position="1302"/>
        <end position="1399"/>
    </location>
</feature>
<reference evidence="5 6" key="1">
    <citation type="submission" date="2018-10" db="EMBL/GenBank/DDBJ databases">
        <title>Genome-guide identification and characterization of bacteria that degrade polycyclic aromatic hydrocarbons and resist hexavalent chromium simultaneously.</title>
        <authorList>
            <person name="Feng H."/>
        </authorList>
    </citation>
    <scope>NUCLEOTIDE SEQUENCE [LARGE SCALE GENOMIC DNA]</scope>
    <source>
        <strain evidence="5 6">J015</strain>
    </source>
</reference>
<feature type="domain" description="DUF4082" evidence="3">
    <location>
        <begin position="1416"/>
        <end position="1559"/>
    </location>
</feature>
<dbReference type="Proteomes" id="UP000273159">
    <property type="component" value="Unassembled WGS sequence"/>
</dbReference>
<dbReference type="SUPFAM" id="SSF81296">
    <property type="entry name" value="E set domains"/>
    <property type="match status" value="1"/>
</dbReference>
<dbReference type="InterPro" id="IPR014755">
    <property type="entry name" value="Cu-Rt/internalin_Ig-like"/>
</dbReference>
<dbReference type="Pfam" id="PF17957">
    <property type="entry name" value="Big_7"/>
    <property type="match status" value="1"/>
</dbReference>
<feature type="domain" description="SbsA Ig-like" evidence="2">
    <location>
        <begin position="927"/>
        <end position="1025"/>
    </location>
</feature>
<dbReference type="Gene3D" id="2.60.40.650">
    <property type="match status" value="1"/>
</dbReference>
<evidence type="ECO:0000259" key="3">
    <source>
        <dbReference type="Pfam" id="PF13313"/>
    </source>
</evidence>
<feature type="domain" description="SbsA Ig-like" evidence="2">
    <location>
        <begin position="1196"/>
        <end position="1295"/>
    </location>
</feature>
<dbReference type="InterPro" id="IPR046540">
    <property type="entry name" value="DMFA2_C"/>
</dbReference>
<evidence type="ECO:0000313" key="5">
    <source>
        <dbReference type="EMBL" id="RKO22586.1"/>
    </source>
</evidence>
<organism evidence="5 6">
    <name type="scientific">Pseudarthrobacter phenanthrenivorans</name>
    <name type="common">Arthrobacter phenanthrenivorans</name>
    <dbReference type="NCBI Taxonomy" id="361575"/>
    <lineage>
        <taxon>Bacteria</taxon>
        <taxon>Bacillati</taxon>
        <taxon>Actinomycetota</taxon>
        <taxon>Actinomycetes</taxon>
        <taxon>Micrococcales</taxon>
        <taxon>Micrococcaceae</taxon>
        <taxon>Pseudarthrobacter</taxon>
    </lineage>
</organism>
<dbReference type="Gene3D" id="2.60.40.3710">
    <property type="match status" value="1"/>
</dbReference>
<dbReference type="Gene3D" id="2.60.40.1220">
    <property type="match status" value="4"/>
</dbReference>
<dbReference type="InterPro" id="IPR025141">
    <property type="entry name" value="DUF4082"/>
</dbReference>
<dbReference type="Pfam" id="PF13313">
    <property type="entry name" value="DUF4082"/>
    <property type="match status" value="4"/>
</dbReference>
<reference evidence="6" key="2">
    <citation type="submission" date="2018-10" db="EMBL/GenBank/DDBJ databases">
        <authorList>
            <person name="Wang Y."/>
            <person name="Wang J."/>
            <person name="Yang X."/>
            <person name="Wang Z."/>
            <person name="Huang Y."/>
        </authorList>
    </citation>
    <scope>NUCLEOTIDE SEQUENCE [LARGE SCALE GENOMIC DNA]</scope>
    <source>
        <strain evidence="6">J015</strain>
    </source>
</reference>
<protein>
    <submittedName>
        <fullName evidence="5">DUF4082 domain-containing protein</fullName>
    </submittedName>
</protein>
<feature type="domain" description="N,N-dimethylformamidase beta subunit-like C-terminal" evidence="4">
    <location>
        <begin position="106"/>
        <end position="513"/>
    </location>
</feature>
<name>A0A3B0F6S3_PSEPS</name>
<dbReference type="Pfam" id="PF13205">
    <property type="entry name" value="Big_5"/>
    <property type="match status" value="5"/>
</dbReference>
<keyword evidence="1" id="KW-0732">Signal</keyword>
<feature type="domain" description="SbsA Ig-like" evidence="2">
    <location>
        <begin position="1570"/>
        <end position="1669"/>
    </location>
</feature>
<dbReference type="InterPro" id="IPR032812">
    <property type="entry name" value="SbsA_Ig"/>
</dbReference>
<feature type="domain" description="DUF4082" evidence="3">
    <location>
        <begin position="1041"/>
        <end position="1185"/>
    </location>
</feature>